<name>A0ACB0J2Y4_TRIPR</name>
<protein>
    <submittedName>
        <fullName evidence="1">Uncharacterized protein</fullName>
    </submittedName>
</protein>
<comment type="caution">
    <text evidence="1">The sequence shown here is derived from an EMBL/GenBank/DDBJ whole genome shotgun (WGS) entry which is preliminary data.</text>
</comment>
<gene>
    <name evidence="1" type="ORF">MILVUS5_LOCUS9341</name>
</gene>
<organism evidence="1 2">
    <name type="scientific">Trifolium pratense</name>
    <name type="common">Red clover</name>
    <dbReference type="NCBI Taxonomy" id="57577"/>
    <lineage>
        <taxon>Eukaryota</taxon>
        <taxon>Viridiplantae</taxon>
        <taxon>Streptophyta</taxon>
        <taxon>Embryophyta</taxon>
        <taxon>Tracheophyta</taxon>
        <taxon>Spermatophyta</taxon>
        <taxon>Magnoliopsida</taxon>
        <taxon>eudicotyledons</taxon>
        <taxon>Gunneridae</taxon>
        <taxon>Pentapetalae</taxon>
        <taxon>rosids</taxon>
        <taxon>fabids</taxon>
        <taxon>Fabales</taxon>
        <taxon>Fabaceae</taxon>
        <taxon>Papilionoideae</taxon>
        <taxon>50 kb inversion clade</taxon>
        <taxon>NPAAA clade</taxon>
        <taxon>Hologalegina</taxon>
        <taxon>IRL clade</taxon>
        <taxon>Trifolieae</taxon>
        <taxon>Trifolium</taxon>
    </lineage>
</organism>
<reference evidence="1" key="1">
    <citation type="submission" date="2023-10" db="EMBL/GenBank/DDBJ databases">
        <authorList>
            <person name="Rodriguez Cubillos JULIANA M."/>
            <person name="De Vega J."/>
        </authorList>
    </citation>
    <scope>NUCLEOTIDE SEQUENCE</scope>
</reference>
<accession>A0ACB0J2Y4</accession>
<dbReference type="EMBL" id="CASHSV030000024">
    <property type="protein sequence ID" value="CAJ2639284.1"/>
    <property type="molecule type" value="Genomic_DNA"/>
</dbReference>
<proteinExistence type="predicted"/>
<evidence type="ECO:0000313" key="2">
    <source>
        <dbReference type="Proteomes" id="UP001177021"/>
    </source>
</evidence>
<evidence type="ECO:0000313" key="1">
    <source>
        <dbReference type="EMBL" id="CAJ2639284.1"/>
    </source>
</evidence>
<keyword evidence="2" id="KW-1185">Reference proteome</keyword>
<sequence length="145" mass="16136">MSAHPAELKLSKAPEQLTLSTNNDSLNQSGLHKLVSKFGGLKFDLLSDISRHYQDVRTEHDLSSWPKASKRTRKRPNDASQETRCLEAGYILFSGIQKTEPQSNNLDILSSTACAECCQVNLEASLKEKNDIFKKAVIEGCKTLQ</sequence>
<dbReference type="Proteomes" id="UP001177021">
    <property type="component" value="Unassembled WGS sequence"/>
</dbReference>